<accession>A0A9D1EAW3</accession>
<dbReference type="GO" id="GO:0005524">
    <property type="term" value="F:ATP binding"/>
    <property type="evidence" value="ECO:0007669"/>
    <property type="project" value="UniProtKB-KW"/>
</dbReference>
<dbReference type="GO" id="GO:0005886">
    <property type="term" value="C:plasma membrane"/>
    <property type="evidence" value="ECO:0007669"/>
    <property type="project" value="UniProtKB-SubCell"/>
</dbReference>
<dbReference type="CDD" id="cd03257">
    <property type="entry name" value="ABC_NikE_OppD_transporters"/>
    <property type="match status" value="2"/>
</dbReference>
<keyword evidence="5" id="KW-0547">Nucleotide-binding</keyword>
<keyword evidence="6 9" id="KW-0067">ATP-binding</keyword>
<comment type="caution">
    <text evidence="9">The sequence shown here is derived from an EMBL/GenBank/DDBJ whole genome shotgun (WGS) entry which is preliminary data.</text>
</comment>
<protein>
    <submittedName>
        <fullName evidence="9">ABC transporter ATP-binding protein</fullName>
    </submittedName>
</protein>
<evidence type="ECO:0000313" key="10">
    <source>
        <dbReference type="Proteomes" id="UP000823912"/>
    </source>
</evidence>
<dbReference type="GO" id="GO:0016887">
    <property type="term" value="F:ATP hydrolysis activity"/>
    <property type="evidence" value="ECO:0007669"/>
    <property type="project" value="InterPro"/>
</dbReference>
<keyword evidence="7" id="KW-0472">Membrane</keyword>
<dbReference type="InterPro" id="IPR027417">
    <property type="entry name" value="P-loop_NTPase"/>
</dbReference>
<gene>
    <name evidence="9" type="ORF">IAA55_08110</name>
</gene>
<dbReference type="Gene3D" id="3.40.50.300">
    <property type="entry name" value="P-loop containing nucleotide triphosphate hydrolases"/>
    <property type="match status" value="2"/>
</dbReference>
<dbReference type="Proteomes" id="UP000823912">
    <property type="component" value="Unassembled WGS sequence"/>
</dbReference>
<dbReference type="PANTHER" id="PTHR43297">
    <property type="entry name" value="OLIGOPEPTIDE TRANSPORT ATP-BINDING PROTEIN APPD"/>
    <property type="match status" value="1"/>
</dbReference>
<keyword evidence="4" id="KW-1003">Cell membrane</keyword>
<evidence type="ECO:0000313" key="9">
    <source>
        <dbReference type="EMBL" id="HIR71231.1"/>
    </source>
</evidence>
<dbReference type="PROSITE" id="PS50893">
    <property type="entry name" value="ABC_TRANSPORTER_2"/>
    <property type="match status" value="2"/>
</dbReference>
<dbReference type="InterPro" id="IPR003593">
    <property type="entry name" value="AAA+_ATPase"/>
</dbReference>
<feature type="domain" description="ABC transporter" evidence="8">
    <location>
        <begin position="258"/>
        <end position="490"/>
    </location>
</feature>
<evidence type="ECO:0000256" key="1">
    <source>
        <dbReference type="ARBA" id="ARBA00004202"/>
    </source>
</evidence>
<dbReference type="InterPro" id="IPR003439">
    <property type="entry name" value="ABC_transporter-like_ATP-bd"/>
</dbReference>
<reference evidence="9" key="1">
    <citation type="submission" date="2020-10" db="EMBL/GenBank/DDBJ databases">
        <authorList>
            <person name="Gilroy R."/>
        </authorList>
    </citation>
    <scope>NUCLEOTIDE SEQUENCE</scope>
    <source>
        <strain evidence="9">ChiSjej5B23-6657</strain>
    </source>
</reference>
<dbReference type="SUPFAM" id="SSF52540">
    <property type="entry name" value="P-loop containing nucleoside triphosphate hydrolases"/>
    <property type="match status" value="2"/>
</dbReference>
<dbReference type="Pfam" id="PF00005">
    <property type="entry name" value="ABC_tran"/>
    <property type="match status" value="2"/>
</dbReference>
<reference evidence="9" key="2">
    <citation type="journal article" date="2021" name="PeerJ">
        <title>Extensive microbial diversity within the chicken gut microbiome revealed by metagenomics and culture.</title>
        <authorList>
            <person name="Gilroy R."/>
            <person name="Ravi A."/>
            <person name="Getino M."/>
            <person name="Pursley I."/>
            <person name="Horton D.L."/>
            <person name="Alikhan N.F."/>
            <person name="Baker D."/>
            <person name="Gharbi K."/>
            <person name="Hall N."/>
            <person name="Watson M."/>
            <person name="Adriaenssens E.M."/>
            <person name="Foster-Nyarko E."/>
            <person name="Jarju S."/>
            <person name="Secka A."/>
            <person name="Antonio M."/>
            <person name="Oren A."/>
            <person name="Chaudhuri R.R."/>
            <person name="La Ragione R."/>
            <person name="Hildebrand F."/>
            <person name="Pallen M.J."/>
        </authorList>
    </citation>
    <scope>NUCLEOTIDE SEQUENCE</scope>
    <source>
        <strain evidence="9">ChiSjej5B23-6657</strain>
    </source>
</reference>
<evidence type="ECO:0000256" key="7">
    <source>
        <dbReference type="ARBA" id="ARBA00023136"/>
    </source>
</evidence>
<comment type="subcellular location">
    <subcellularLocation>
        <location evidence="1">Cell membrane</location>
        <topology evidence="1">Peripheral membrane protein</topology>
    </subcellularLocation>
</comment>
<dbReference type="PANTHER" id="PTHR43297:SF2">
    <property type="entry name" value="DIPEPTIDE TRANSPORT ATP-BINDING PROTEIN DPPD"/>
    <property type="match status" value="1"/>
</dbReference>
<proteinExistence type="inferred from homology"/>
<name>A0A9D1EAW3_9FIRM</name>
<evidence type="ECO:0000256" key="4">
    <source>
        <dbReference type="ARBA" id="ARBA00022475"/>
    </source>
</evidence>
<evidence type="ECO:0000256" key="5">
    <source>
        <dbReference type="ARBA" id="ARBA00022741"/>
    </source>
</evidence>
<evidence type="ECO:0000256" key="3">
    <source>
        <dbReference type="ARBA" id="ARBA00022448"/>
    </source>
</evidence>
<sequence length="490" mass="53553">MEDLLRVSSLAVSYNGKRVLSDLTFSLKPGEVLGIVGESGSGKSTILRAILGILGSGGAVNGGEIFFSGSSLLETDEKQMREIRGAQIGMIFQDAGASLCPVRRVGSQMWEAMAAHEEITKAQAREQALELLENLGFSEAERIWDSYPFELSGGMSQRVGAAMAMLLRPPLLLADEPTSALDVDARDQVLEELRRMRDRYHTAMLLVSHDFSVVSALADRVLVLREGRMVECGSRQQVLFSPAETYTKQMLAAVPPVLEARGLKKGYRRGQREITAVEQASFCLYPGEILGLMGPSGSGKSTVAKLLAGVAEADEGEIFLDGKKISCRKREQRKEIYRRMQMVFQSPAASFDPRQTLGDGIGESLRNAGISGKTLDERVEQLLLSCGLSEEFVWRYPHEVSGGQCQRAAIARALAVNPKILICDEATSALDVMAQRQILELLASLRETRGISILFICHNPAVVEAFCDRFLVMEQGRVIREEAVPTAAVP</sequence>
<dbReference type="SMART" id="SM00382">
    <property type="entry name" value="AAA"/>
    <property type="match status" value="2"/>
</dbReference>
<dbReference type="EMBL" id="DVHM01000133">
    <property type="protein sequence ID" value="HIR71231.1"/>
    <property type="molecule type" value="Genomic_DNA"/>
</dbReference>
<keyword evidence="3" id="KW-0813">Transport</keyword>
<feature type="domain" description="ABC transporter" evidence="8">
    <location>
        <begin position="5"/>
        <end position="251"/>
    </location>
</feature>
<comment type="similarity">
    <text evidence="2">Belongs to the ABC transporter superfamily.</text>
</comment>
<organism evidence="9 10">
    <name type="scientific">Candidatus Pullilachnospira gallistercoris</name>
    <dbReference type="NCBI Taxonomy" id="2840911"/>
    <lineage>
        <taxon>Bacteria</taxon>
        <taxon>Bacillati</taxon>
        <taxon>Bacillota</taxon>
        <taxon>Clostridia</taxon>
        <taxon>Lachnospirales</taxon>
        <taxon>Lachnospiraceae</taxon>
        <taxon>Lachnospiraceae incertae sedis</taxon>
        <taxon>Candidatus Pullilachnospira</taxon>
    </lineage>
</organism>
<dbReference type="AlphaFoldDB" id="A0A9D1EAW3"/>
<dbReference type="PROSITE" id="PS00211">
    <property type="entry name" value="ABC_TRANSPORTER_1"/>
    <property type="match status" value="1"/>
</dbReference>
<dbReference type="InterPro" id="IPR050388">
    <property type="entry name" value="ABC_Ni/Peptide_Import"/>
</dbReference>
<evidence type="ECO:0000256" key="6">
    <source>
        <dbReference type="ARBA" id="ARBA00022840"/>
    </source>
</evidence>
<evidence type="ECO:0000259" key="8">
    <source>
        <dbReference type="PROSITE" id="PS50893"/>
    </source>
</evidence>
<evidence type="ECO:0000256" key="2">
    <source>
        <dbReference type="ARBA" id="ARBA00005417"/>
    </source>
</evidence>
<dbReference type="InterPro" id="IPR017871">
    <property type="entry name" value="ABC_transporter-like_CS"/>
</dbReference>